<evidence type="ECO:0000313" key="3">
    <source>
        <dbReference type="EMBL" id="KAG0719438.1"/>
    </source>
</evidence>
<dbReference type="AlphaFoldDB" id="A0A8J4Y1J7"/>
<dbReference type="EMBL" id="JACEEZ010014494">
    <property type="protein sequence ID" value="KAG0719438.1"/>
    <property type="molecule type" value="Genomic_DNA"/>
</dbReference>
<dbReference type="InterPro" id="IPR018289">
    <property type="entry name" value="MULE_transposase_dom"/>
</dbReference>
<accession>A0A8J4Y1J7</accession>
<dbReference type="Pfam" id="PF10551">
    <property type="entry name" value="MULE"/>
    <property type="match status" value="1"/>
</dbReference>
<sequence length="526" mass="59574">MADDPPADDLYATDLGNFDRPEFVRSNPMNESEFEDPRPAPRPVIPPPENEITYRVVNNGSDMGKDILIDSLGYQYTVKIDNRRPTKTWRCSRRSKALTCTATVLERGGNYIRAGHDHICGGAQPGREKVAIIRREVKAQAVKRPFESAAQITEEVMMEHMHPDEAALHPTMPGPLYIAKAGNRKRQGTRPRHPDGLHFDVNEDHIPDSFLRKDVRIGDRRHLIFATDTMLRHLSQCRVWYVDATYKVVRAPFSQLFSVHAFIKSGTSTKQIPLAFVLMSARNATDYTGVLRAIMELLPGPPSVTRVMTDYEPATWQALRAVFPGVEVKGCLFHFTQAVFRKVQSLGLQHAYSNDPGTHAVCRDLMSLPLLPQEHVAAVFARISAKITDATPALRQLATYVDNQWVGGNIFKPESWSVFQQKIRTNNDVEGWHCRLNHRGQKANLPFYLLVELLRKESTLVSFAVQFVYQEEQLRRHRAGSANINSRLTTLWQEYAAGDRSARSLLSAGSHYICPRPKQHDDDVFQ</sequence>
<dbReference type="OrthoDB" id="6380094at2759"/>
<evidence type="ECO:0000259" key="2">
    <source>
        <dbReference type="Pfam" id="PF10551"/>
    </source>
</evidence>
<comment type="caution">
    <text evidence="3">The sequence shown here is derived from an EMBL/GenBank/DDBJ whole genome shotgun (WGS) entry which is preliminary data.</text>
</comment>
<feature type="domain" description="MULE transposase" evidence="2">
    <location>
        <begin position="239"/>
        <end position="337"/>
    </location>
</feature>
<keyword evidence="4" id="KW-1185">Reference proteome</keyword>
<protein>
    <recommendedName>
        <fullName evidence="2">MULE transposase domain-containing protein</fullName>
    </recommendedName>
</protein>
<dbReference type="Proteomes" id="UP000770661">
    <property type="component" value="Unassembled WGS sequence"/>
</dbReference>
<feature type="region of interest" description="Disordered" evidence="1">
    <location>
        <begin position="1"/>
        <end position="48"/>
    </location>
</feature>
<dbReference type="PANTHER" id="PTHR20956">
    <property type="entry name" value="HEH2P"/>
    <property type="match status" value="1"/>
</dbReference>
<gene>
    <name evidence="3" type="ORF">GWK47_050452</name>
</gene>
<proteinExistence type="predicted"/>
<evidence type="ECO:0000313" key="4">
    <source>
        <dbReference type="Proteomes" id="UP000770661"/>
    </source>
</evidence>
<evidence type="ECO:0000256" key="1">
    <source>
        <dbReference type="SAM" id="MobiDB-lite"/>
    </source>
</evidence>
<dbReference type="PANTHER" id="PTHR20956:SF12">
    <property type="entry name" value="FLYWCH-TYPE DOMAIN-CONTAINING PROTEIN"/>
    <property type="match status" value="1"/>
</dbReference>
<organism evidence="3 4">
    <name type="scientific">Chionoecetes opilio</name>
    <name type="common">Atlantic snow crab</name>
    <name type="synonym">Cancer opilio</name>
    <dbReference type="NCBI Taxonomy" id="41210"/>
    <lineage>
        <taxon>Eukaryota</taxon>
        <taxon>Metazoa</taxon>
        <taxon>Ecdysozoa</taxon>
        <taxon>Arthropoda</taxon>
        <taxon>Crustacea</taxon>
        <taxon>Multicrustacea</taxon>
        <taxon>Malacostraca</taxon>
        <taxon>Eumalacostraca</taxon>
        <taxon>Eucarida</taxon>
        <taxon>Decapoda</taxon>
        <taxon>Pleocyemata</taxon>
        <taxon>Brachyura</taxon>
        <taxon>Eubrachyura</taxon>
        <taxon>Majoidea</taxon>
        <taxon>Majidae</taxon>
        <taxon>Chionoecetes</taxon>
    </lineage>
</organism>
<name>A0A8J4Y1J7_CHIOP</name>
<reference evidence="3" key="1">
    <citation type="submission" date="2020-07" db="EMBL/GenBank/DDBJ databases">
        <title>The High-quality genome of the commercially important snow crab, Chionoecetes opilio.</title>
        <authorList>
            <person name="Jeong J.-H."/>
            <person name="Ryu S."/>
        </authorList>
    </citation>
    <scope>NUCLEOTIDE SEQUENCE</scope>
    <source>
        <strain evidence="3">MADBK_172401_WGS</strain>
        <tissue evidence="3">Digestive gland</tissue>
    </source>
</reference>